<keyword evidence="1" id="KW-0472">Membrane</keyword>
<keyword evidence="3" id="KW-1185">Reference proteome</keyword>
<evidence type="ECO:0000313" key="2">
    <source>
        <dbReference type="EMBL" id="APC41313.1"/>
    </source>
</evidence>
<evidence type="ECO:0000313" key="3">
    <source>
        <dbReference type="Proteomes" id="UP000182569"/>
    </source>
</evidence>
<gene>
    <name evidence="2" type="ORF">A7L45_15120</name>
</gene>
<proteinExistence type="predicted"/>
<keyword evidence="1" id="KW-1133">Transmembrane helix</keyword>
<accession>A0A1J0GJ05</accession>
<organism evidence="2 3">
    <name type="scientific">Clostridium estertheticum subsp. estertheticum</name>
    <dbReference type="NCBI Taxonomy" id="1552"/>
    <lineage>
        <taxon>Bacteria</taxon>
        <taxon>Bacillati</taxon>
        <taxon>Bacillota</taxon>
        <taxon>Clostridia</taxon>
        <taxon>Eubacteriales</taxon>
        <taxon>Clostridiaceae</taxon>
        <taxon>Clostridium</taxon>
    </lineage>
</organism>
<dbReference type="EMBL" id="CP015756">
    <property type="protein sequence ID" value="APC41313.1"/>
    <property type="molecule type" value="Genomic_DNA"/>
</dbReference>
<keyword evidence="1" id="KW-0812">Transmembrane</keyword>
<sequence length="85" mass="10228">MLKKGIIKYIFILVICFSILIYGFVEVNINKPELVKEKSKFTMNFKLNPLDFRIETKGYVFYTNGKFFYNIKEKCIDTYNEIFMK</sequence>
<feature type="transmembrane region" description="Helical" evidence="1">
    <location>
        <begin position="6"/>
        <end position="25"/>
    </location>
</feature>
<dbReference type="KEGG" id="ceu:A7L45_15120"/>
<dbReference type="STRING" id="1552.A7L45_15120"/>
<dbReference type="OrthoDB" id="1912019at2"/>
<evidence type="ECO:0000256" key="1">
    <source>
        <dbReference type="SAM" id="Phobius"/>
    </source>
</evidence>
<dbReference type="AlphaFoldDB" id="A0A1J0GJ05"/>
<dbReference type="RefSeq" id="WP_071613609.1">
    <property type="nucleotide sequence ID" value="NZ_CP015756.1"/>
</dbReference>
<dbReference type="Proteomes" id="UP000182569">
    <property type="component" value="Chromosome"/>
</dbReference>
<protein>
    <submittedName>
        <fullName evidence="2">Uncharacterized protein</fullName>
    </submittedName>
</protein>
<reference evidence="3" key="1">
    <citation type="journal article" date="2016" name="Front. Microbiol.">
        <title>Complete Genome Sequence of Clostridium estertheticum DSM 8809, a Microbe Identified in Spoiled Vacuum Packed Beef.</title>
        <authorList>
            <person name="Yu Z."/>
            <person name="Gunn L."/>
            <person name="Brennan E."/>
            <person name="Reid R."/>
            <person name="Wall P.G."/>
            <person name="Gaora O.P."/>
            <person name="Hurley D."/>
            <person name="Bolton D."/>
            <person name="Fanning S."/>
        </authorList>
    </citation>
    <scope>NUCLEOTIDE SEQUENCE [LARGE SCALE GENOMIC DNA]</scope>
    <source>
        <strain evidence="3">DSM 8809</strain>
    </source>
</reference>
<name>A0A1J0GJ05_9CLOT</name>